<dbReference type="Proteomes" id="UP001153678">
    <property type="component" value="Unassembled WGS sequence"/>
</dbReference>
<name>A0A9W4SFB4_9GLOM</name>
<organism evidence="1 2">
    <name type="scientific">Funneliformis geosporum</name>
    <dbReference type="NCBI Taxonomy" id="1117311"/>
    <lineage>
        <taxon>Eukaryota</taxon>
        <taxon>Fungi</taxon>
        <taxon>Fungi incertae sedis</taxon>
        <taxon>Mucoromycota</taxon>
        <taxon>Glomeromycotina</taxon>
        <taxon>Glomeromycetes</taxon>
        <taxon>Glomerales</taxon>
        <taxon>Glomeraceae</taxon>
        <taxon>Funneliformis</taxon>
    </lineage>
</organism>
<accession>A0A9W4SFB4</accession>
<evidence type="ECO:0000313" key="1">
    <source>
        <dbReference type="EMBL" id="CAI2167382.1"/>
    </source>
</evidence>
<sequence>MVKTSNYTPDHAVVCQETINEWNNIKKKSIDDIDKLFKKFNLDFLSIRIYALSQSKYNPVERNIVTLSGKLVGITLPIDHFDTYLNIQGKVIDPELVA</sequence>
<reference evidence="1" key="1">
    <citation type="submission" date="2022-08" db="EMBL/GenBank/DDBJ databases">
        <authorList>
            <person name="Kallberg Y."/>
            <person name="Tangrot J."/>
            <person name="Rosling A."/>
        </authorList>
    </citation>
    <scope>NUCLEOTIDE SEQUENCE</scope>
    <source>
        <strain evidence="1">Wild A</strain>
    </source>
</reference>
<dbReference type="OrthoDB" id="2425766at2759"/>
<evidence type="ECO:0000313" key="2">
    <source>
        <dbReference type="Proteomes" id="UP001153678"/>
    </source>
</evidence>
<keyword evidence="2" id="KW-1185">Reference proteome</keyword>
<gene>
    <name evidence="1" type="ORF">FWILDA_LOCUS3045</name>
</gene>
<dbReference type="AlphaFoldDB" id="A0A9W4SFB4"/>
<dbReference type="EMBL" id="CAMKVN010000387">
    <property type="protein sequence ID" value="CAI2167382.1"/>
    <property type="molecule type" value="Genomic_DNA"/>
</dbReference>
<comment type="caution">
    <text evidence="1">The sequence shown here is derived from an EMBL/GenBank/DDBJ whole genome shotgun (WGS) entry which is preliminary data.</text>
</comment>
<protein>
    <submittedName>
        <fullName evidence="1">11594_t:CDS:1</fullName>
    </submittedName>
</protein>
<proteinExistence type="predicted"/>